<dbReference type="SUPFAM" id="SSF46894">
    <property type="entry name" value="C-terminal effector domain of the bipartite response regulators"/>
    <property type="match status" value="1"/>
</dbReference>
<dbReference type="InterPro" id="IPR016032">
    <property type="entry name" value="Sig_transdc_resp-reg_C-effctor"/>
</dbReference>
<dbReference type="Proteomes" id="UP001526147">
    <property type="component" value="Unassembled WGS sequence"/>
</dbReference>
<dbReference type="Pfam" id="PF00196">
    <property type="entry name" value="GerE"/>
    <property type="match status" value="1"/>
</dbReference>
<dbReference type="SUPFAM" id="SSF52172">
    <property type="entry name" value="CheY-like"/>
    <property type="match status" value="1"/>
</dbReference>
<dbReference type="SMART" id="SM00421">
    <property type="entry name" value="HTH_LUXR"/>
    <property type="match status" value="1"/>
</dbReference>
<evidence type="ECO:0000256" key="3">
    <source>
        <dbReference type="ARBA" id="ARBA00023015"/>
    </source>
</evidence>
<sequence>MAKIKVLIADDHHVVRRGLLFFLKTQKDIDIIGEATNGKEAVKLVSELNPDVVLMDLSMPEMDGVMATKIIRETNTTVKIIILTSYGDQDHVIPALRAGASGYQLKDIEPDDLVQTIRDVLQGQSKLHPKVTSHVMAHLSTPVIQPQTKLDDLTKREKEVLNELAKGKSNKEIASALFITEKTVKTHISNILSKLQLSDRTQAAIYAVKNGYVES</sequence>
<evidence type="ECO:0000256" key="1">
    <source>
        <dbReference type="ARBA" id="ARBA00004496"/>
    </source>
</evidence>
<evidence type="ECO:0000256" key="2">
    <source>
        <dbReference type="ARBA" id="ARBA00022553"/>
    </source>
</evidence>
<keyword evidence="10" id="KW-1185">Reference proteome</keyword>
<name>A0ABT3DJP8_9BACI</name>
<organism evidence="9 10">
    <name type="scientific">Metabacillus halosaccharovorans</name>
    <dbReference type="NCBI Taxonomy" id="930124"/>
    <lineage>
        <taxon>Bacteria</taxon>
        <taxon>Bacillati</taxon>
        <taxon>Bacillota</taxon>
        <taxon>Bacilli</taxon>
        <taxon>Bacillales</taxon>
        <taxon>Bacillaceae</taxon>
        <taxon>Metabacillus</taxon>
    </lineage>
</organism>
<dbReference type="InterPro" id="IPR011006">
    <property type="entry name" value="CheY-like_superfamily"/>
</dbReference>
<dbReference type="InterPro" id="IPR000792">
    <property type="entry name" value="Tscrpt_reg_LuxR_C"/>
</dbReference>
<evidence type="ECO:0000259" key="7">
    <source>
        <dbReference type="PROSITE" id="PS50043"/>
    </source>
</evidence>
<gene>
    <name evidence="9" type="ORF">OIH86_16685</name>
</gene>
<keyword evidence="2 6" id="KW-0597">Phosphoprotein</keyword>
<comment type="caution">
    <text evidence="9">The sequence shown here is derived from an EMBL/GenBank/DDBJ whole genome shotgun (WGS) entry which is preliminary data.</text>
</comment>
<evidence type="ECO:0000256" key="4">
    <source>
        <dbReference type="ARBA" id="ARBA00023125"/>
    </source>
</evidence>
<evidence type="ECO:0000313" key="9">
    <source>
        <dbReference type="EMBL" id="MCV9887278.1"/>
    </source>
</evidence>
<feature type="domain" description="HTH luxR-type" evidence="7">
    <location>
        <begin position="146"/>
        <end position="211"/>
    </location>
</feature>
<feature type="modified residue" description="4-aspartylphosphate" evidence="6">
    <location>
        <position position="56"/>
    </location>
</feature>
<dbReference type="PANTHER" id="PTHR43214">
    <property type="entry name" value="TWO-COMPONENT RESPONSE REGULATOR"/>
    <property type="match status" value="1"/>
</dbReference>
<feature type="domain" description="Response regulatory" evidence="8">
    <location>
        <begin position="5"/>
        <end position="121"/>
    </location>
</feature>
<accession>A0ABT3DJP8</accession>
<evidence type="ECO:0000256" key="6">
    <source>
        <dbReference type="PROSITE-ProRule" id="PRU00169"/>
    </source>
</evidence>
<dbReference type="CDD" id="cd06170">
    <property type="entry name" value="LuxR_C_like"/>
    <property type="match status" value="1"/>
</dbReference>
<evidence type="ECO:0000259" key="8">
    <source>
        <dbReference type="PROSITE" id="PS50110"/>
    </source>
</evidence>
<dbReference type="PROSITE" id="PS50110">
    <property type="entry name" value="RESPONSE_REGULATORY"/>
    <property type="match status" value="1"/>
</dbReference>
<dbReference type="InterPro" id="IPR001789">
    <property type="entry name" value="Sig_transdc_resp-reg_receiver"/>
</dbReference>
<dbReference type="PROSITE" id="PS00622">
    <property type="entry name" value="HTH_LUXR_1"/>
    <property type="match status" value="1"/>
</dbReference>
<keyword evidence="4" id="KW-0238">DNA-binding</keyword>
<dbReference type="InterPro" id="IPR058245">
    <property type="entry name" value="NreC/VraR/RcsB-like_REC"/>
</dbReference>
<dbReference type="RefSeq" id="WP_078435487.1">
    <property type="nucleotide sequence ID" value="NZ_JAOYEY010000044.1"/>
</dbReference>
<dbReference type="EMBL" id="JAOYEY010000044">
    <property type="protein sequence ID" value="MCV9887278.1"/>
    <property type="molecule type" value="Genomic_DNA"/>
</dbReference>
<evidence type="ECO:0000256" key="5">
    <source>
        <dbReference type="ARBA" id="ARBA00023163"/>
    </source>
</evidence>
<keyword evidence="3" id="KW-0805">Transcription regulation</keyword>
<dbReference type="Gene3D" id="3.40.50.2300">
    <property type="match status" value="1"/>
</dbReference>
<dbReference type="CDD" id="cd17535">
    <property type="entry name" value="REC_NarL-like"/>
    <property type="match status" value="1"/>
</dbReference>
<keyword evidence="5" id="KW-0804">Transcription</keyword>
<dbReference type="PRINTS" id="PR00038">
    <property type="entry name" value="HTHLUXR"/>
</dbReference>
<dbReference type="SMART" id="SM00448">
    <property type="entry name" value="REC"/>
    <property type="match status" value="1"/>
</dbReference>
<dbReference type="PANTHER" id="PTHR43214:SF43">
    <property type="entry name" value="TWO-COMPONENT RESPONSE REGULATOR"/>
    <property type="match status" value="1"/>
</dbReference>
<dbReference type="InterPro" id="IPR039420">
    <property type="entry name" value="WalR-like"/>
</dbReference>
<dbReference type="PROSITE" id="PS50043">
    <property type="entry name" value="HTH_LUXR_2"/>
    <property type="match status" value="1"/>
</dbReference>
<evidence type="ECO:0000313" key="10">
    <source>
        <dbReference type="Proteomes" id="UP001526147"/>
    </source>
</evidence>
<reference evidence="9 10" key="1">
    <citation type="submission" date="2022-10" db="EMBL/GenBank/DDBJ databases">
        <title>Draft genome assembly of moderately radiation resistant bacterium Metabacillus halosaccharovorans.</title>
        <authorList>
            <person name="Pal S."/>
            <person name="Gopinathan A."/>
        </authorList>
    </citation>
    <scope>NUCLEOTIDE SEQUENCE [LARGE SCALE GENOMIC DNA]</scope>
    <source>
        <strain evidence="9 10">VITHBRA001</strain>
    </source>
</reference>
<proteinExistence type="predicted"/>
<dbReference type="Pfam" id="PF00072">
    <property type="entry name" value="Response_reg"/>
    <property type="match status" value="1"/>
</dbReference>
<protein>
    <submittedName>
        <fullName evidence="9">Response regulator transcription factor</fullName>
    </submittedName>
</protein>
<comment type="subcellular location">
    <subcellularLocation>
        <location evidence="1">Cytoplasm</location>
    </subcellularLocation>
</comment>